<evidence type="ECO:0000313" key="9">
    <source>
        <dbReference type="Proteomes" id="UP000646749"/>
    </source>
</evidence>
<feature type="transmembrane region" description="Helical" evidence="6">
    <location>
        <begin position="932"/>
        <end position="955"/>
    </location>
</feature>
<dbReference type="InterPro" id="IPR003838">
    <property type="entry name" value="ABC3_permease_C"/>
</dbReference>
<evidence type="ECO:0000256" key="2">
    <source>
        <dbReference type="ARBA" id="ARBA00022475"/>
    </source>
</evidence>
<dbReference type="EMBL" id="BONW01000028">
    <property type="protein sequence ID" value="GIG90597.1"/>
    <property type="molecule type" value="Genomic_DNA"/>
</dbReference>
<feature type="transmembrane region" description="Helical" evidence="6">
    <location>
        <begin position="1024"/>
        <end position="1050"/>
    </location>
</feature>
<feature type="domain" description="ABC3 transporter permease C-terminal" evidence="7">
    <location>
        <begin position="937"/>
        <end position="1046"/>
    </location>
</feature>
<evidence type="ECO:0000313" key="8">
    <source>
        <dbReference type="EMBL" id="GIG90597.1"/>
    </source>
</evidence>
<feature type="transmembrane region" description="Helical" evidence="6">
    <location>
        <begin position="439"/>
        <end position="460"/>
    </location>
</feature>
<dbReference type="RefSeq" id="WP_203869000.1">
    <property type="nucleotide sequence ID" value="NZ_BONW01000028.1"/>
</dbReference>
<organism evidence="8 9">
    <name type="scientific">Plantactinospora endophytica</name>
    <dbReference type="NCBI Taxonomy" id="673535"/>
    <lineage>
        <taxon>Bacteria</taxon>
        <taxon>Bacillati</taxon>
        <taxon>Actinomycetota</taxon>
        <taxon>Actinomycetes</taxon>
        <taxon>Micromonosporales</taxon>
        <taxon>Micromonosporaceae</taxon>
        <taxon>Plantactinospora</taxon>
    </lineage>
</organism>
<accession>A0ABQ4E7A1</accession>
<reference evidence="8 9" key="1">
    <citation type="submission" date="2021-01" db="EMBL/GenBank/DDBJ databases">
        <title>Whole genome shotgun sequence of Plantactinospora endophytica NBRC 110450.</title>
        <authorList>
            <person name="Komaki H."/>
            <person name="Tamura T."/>
        </authorList>
    </citation>
    <scope>NUCLEOTIDE SEQUENCE [LARGE SCALE GENOMIC DNA]</scope>
    <source>
        <strain evidence="8 9">NBRC 110450</strain>
    </source>
</reference>
<evidence type="ECO:0000256" key="5">
    <source>
        <dbReference type="ARBA" id="ARBA00023136"/>
    </source>
</evidence>
<evidence type="ECO:0000256" key="6">
    <source>
        <dbReference type="SAM" id="Phobius"/>
    </source>
</evidence>
<keyword evidence="9" id="KW-1185">Reference proteome</keyword>
<comment type="caution">
    <text evidence="8">The sequence shown here is derived from an EMBL/GenBank/DDBJ whole genome shotgun (WGS) entry which is preliminary data.</text>
</comment>
<evidence type="ECO:0000256" key="4">
    <source>
        <dbReference type="ARBA" id="ARBA00022989"/>
    </source>
</evidence>
<keyword evidence="5 6" id="KW-0472">Membrane</keyword>
<dbReference type="Proteomes" id="UP000646749">
    <property type="component" value="Unassembled WGS sequence"/>
</dbReference>
<feature type="transmembrane region" description="Helical" evidence="6">
    <location>
        <begin position="480"/>
        <end position="505"/>
    </location>
</feature>
<feature type="transmembrane region" description="Helical" evidence="6">
    <location>
        <begin position="526"/>
        <end position="550"/>
    </location>
</feature>
<proteinExistence type="predicted"/>
<evidence type="ECO:0000256" key="1">
    <source>
        <dbReference type="ARBA" id="ARBA00004651"/>
    </source>
</evidence>
<keyword evidence="4 6" id="KW-1133">Transmembrane helix</keyword>
<name>A0ABQ4E7A1_9ACTN</name>
<dbReference type="Pfam" id="PF02687">
    <property type="entry name" value="FtsX"/>
    <property type="match status" value="1"/>
</dbReference>
<keyword evidence="2" id="KW-1003">Cell membrane</keyword>
<keyword evidence="3 6" id="KW-0812">Transmembrane</keyword>
<gene>
    <name evidence="8" type="ORF">Pen02_55330</name>
</gene>
<evidence type="ECO:0000256" key="3">
    <source>
        <dbReference type="ARBA" id="ARBA00022692"/>
    </source>
</evidence>
<evidence type="ECO:0000259" key="7">
    <source>
        <dbReference type="Pfam" id="PF02687"/>
    </source>
</evidence>
<feature type="transmembrane region" description="Helical" evidence="6">
    <location>
        <begin position="305"/>
        <end position="328"/>
    </location>
</feature>
<comment type="subcellular location">
    <subcellularLocation>
        <location evidence="1">Cell membrane</location>
        <topology evidence="1">Multi-pass membrane protein</topology>
    </subcellularLocation>
</comment>
<feature type="transmembrane region" description="Helical" evidence="6">
    <location>
        <begin position="405"/>
        <end position="427"/>
    </location>
</feature>
<sequence>MLRLLGRRARAQWPLLGALLAVVALGATLLGTCALLVTSTADRAYEVAAARAAPDDVRVTAYTVTVPSAHARSVAADTRELLTSTLAPFPTTTATRASSALRTLPEELAGRTGMPTETYLSAMDDLPTRAALVDGRWPRAAAGGGDAPLEAVLLEPTARLLRLTLGSRVRLGAELHSDPAPAVEVTVVGVVRPLPGTGWDRDPLGGAGYDLAFSDGRQPQLVHAYGPVVVDLADLLSGRHTVDRMELTAQPDLSAAGRADLEAVAGSVQGADRRLAGILGDRVRIENLDSPLPQTLRTARDQQRVTAATVLAVALLGGVLTATALALASRLTAGVRADETGLLAALGFSRNRLAAGAAVEAGTLALLAAALAVPASSLLHAGLTRIPPLSAAGLAGPPAVTTTQVLVVIGAVLVLAVVLVLLAARPVAPATDRRDPRALLARSGADVLLVAFAGVGLWQLHAQASGADARVDVVRVLAPTLLLVAGVALVLRMVPLALHGAERLVRRARGLALPLAVFEAARRPRAVAAGLLVGLACSAATFGIAFGATWERSQHDQAGLSVGTDLAIVLTTPPVAGQGVTVGAATGGTVSPAAGRGIAIGQWLGTAGDAPRLVALDTSRAEALLRGRLDGDRSWAEVGGALAPSSRVVGVAVPARSALTLSGTATGETPLVVTPRVLVQDATGLRTTCTAPPVPLDGAVHRLPECVPAEGLEIVAVSLPIAADPAAGPPGPGRSEVAVTLDAPGAVLPAGAPPWTATSAPPAPGQLTGSAVALAGTASGARLNMTTTVQLAGPEAAARNLVATAFPVPEAVPVAVSARLLDELGTRRGANLSISVGATAVPVVVAEVVPEVPSAPGSVAVLADLDAISRALVVAGNLEYPVDGWWVGRPARSDAVARVAALHVGTTTTRAGEAERLRGGPLRAGLPAALRLLVPAAVLLLVAGTVLHVLVDLRARAVEVARLRGLGMTRREVRQVLFGQYAGLLLSLVLAGTAVGALATGVVAPPLIRSDLGAAPVPPVVPHWPWAAEAALCALLVAGCLLAVAVVVTVRTRRADAGYLRVSG</sequence>
<feature type="transmembrane region" description="Helical" evidence="6">
    <location>
        <begin position="976"/>
        <end position="1004"/>
    </location>
</feature>
<protein>
    <recommendedName>
        <fullName evidence="7">ABC3 transporter permease C-terminal domain-containing protein</fullName>
    </recommendedName>
</protein>